<reference evidence="1 2" key="1">
    <citation type="submission" date="2024-03" db="EMBL/GenBank/DDBJ databases">
        <title>The Acrasis kona genome and developmental transcriptomes reveal deep origins of eukaryotic multicellular pathways.</title>
        <authorList>
            <person name="Sheikh S."/>
            <person name="Fu C.-J."/>
            <person name="Brown M.W."/>
            <person name="Baldauf S.L."/>
        </authorList>
    </citation>
    <scope>NUCLEOTIDE SEQUENCE [LARGE SCALE GENOMIC DNA]</scope>
    <source>
        <strain evidence="1 2">ATCC MYA-3509</strain>
    </source>
</reference>
<dbReference type="Proteomes" id="UP001431209">
    <property type="component" value="Unassembled WGS sequence"/>
</dbReference>
<sequence>MKERFLSRSRVKKGITFSSSSYSTKIKPNELYTAYMNEDLDEVLTKEVLQIIYSYCDTDSLLNAYNINLSWRAPFLTEHSSNLFKSIFLKEHESTININQAWSSFCQTQPDLDFWRFRLFVSRSCLRRAREALYHYINMDLMNDFESMNSKNHSREYMFREEMLHWSDLSEDSKVDIHKSLLNEALHFGDSACQSPVQEFWDLDRNCVSYSGSIMGFYIEIKVPMGSQVTIVIDEVNQDKNMSEGNDLSLSFVDDTKYHKHL</sequence>
<dbReference type="EMBL" id="JAOPGA020000768">
    <property type="protein sequence ID" value="KAL0481476.1"/>
    <property type="molecule type" value="Genomic_DNA"/>
</dbReference>
<evidence type="ECO:0000313" key="2">
    <source>
        <dbReference type="Proteomes" id="UP001431209"/>
    </source>
</evidence>
<evidence type="ECO:0000313" key="1">
    <source>
        <dbReference type="EMBL" id="KAL0481476.1"/>
    </source>
</evidence>
<gene>
    <name evidence="1" type="ORF">AKO1_011215</name>
</gene>
<proteinExistence type="predicted"/>
<accession>A0AAW2YXP8</accession>
<organism evidence="1 2">
    <name type="scientific">Acrasis kona</name>
    <dbReference type="NCBI Taxonomy" id="1008807"/>
    <lineage>
        <taxon>Eukaryota</taxon>
        <taxon>Discoba</taxon>
        <taxon>Heterolobosea</taxon>
        <taxon>Tetramitia</taxon>
        <taxon>Eutetramitia</taxon>
        <taxon>Acrasidae</taxon>
        <taxon>Acrasis</taxon>
    </lineage>
</organism>
<keyword evidence="2" id="KW-1185">Reference proteome</keyword>
<comment type="caution">
    <text evidence="1">The sequence shown here is derived from an EMBL/GenBank/DDBJ whole genome shotgun (WGS) entry which is preliminary data.</text>
</comment>
<dbReference type="AlphaFoldDB" id="A0AAW2YXP8"/>
<name>A0AAW2YXP8_9EUKA</name>
<protein>
    <submittedName>
        <fullName evidence="1">Outer capsid protein VP4</fullName>
    </submittedName>
</protein>